<comment type="caution">
    <text evidence="1">The sequence shown here is derived from an EMBL/GenBank/DDBJ whole genome shotgun (WGS) entry which is preliminary data.</text>
</comment>
<evidence type="ECO:0000313" key="2">
    <source>
        <dbReference type="Proteomes" id="UP000318821"/>
    </source>
</evidence>
<dbReference type="Proteomes" id="UP000318821">
    <property type="component" value="Unassembled WGS sequence"/>
</dbReference>
<dbReference type="VEuPathDB" id="TriTrypDB:LdCL_040011700"/>
<evidence type="ECO:0000313" key="1">
    <source>
        <dbReference type="EMBL" id="TPP43001.1"/>
    </source>
</evidence>
<name>A0A504X1Q3_LEIDO</name>
<sequence>MSCCISKSIVHVDDGHQKFDAFIGLCSPGMDLLAIQLDNYFDGLTSESLYTSCVSRNGYECLLGNHPKESKVSCSRQAASHHETGHKPLTASSVNGIVNAFFDYLVTALELRQWSSNFNLTLTNAFSSTH</sequence>
<accession>A0A504X1Q3</accession>
<protein>
    <submittedName>
        <fullName evidence="1">Uncharacterized protein</fullName>
    </submittedName>
</protein>
<dbReference type="AlphaFoldDB" id="A0A504X1Q3"/>
<organism evidence="1 2">
    <name type="scientific">Leishmania donovani</name>
    <dbReference type="NCBI Taxonomy" id="5661"/>
    <lineage>
        <taxon>Eukaryota</taxon>
        <taxon>Discoba</taxon>
        <taxon>Euglenozoa</taxon>
        <taxon>Kinetoplastea</taxon>
        <taxon>Metakinetoplastina</taxon>
        <taxon>Trypanosomatida</taxon>
        <taxon>Trypanosomatidae</taxon>
        <taxon>Leishmaniinae</taxon>
        <taxon>Leishmania</taxon>
    </lineage>
</organism>
<proteinExistence type="predicted"/>
<reference evidence="2" key="1">
    <citation type="submission" date="2019-02" db="EMBL/GenBank/DDBJ databases">
        <title>FDA dAtabase for Regulatory Grade micrObial Sequences (FDA-ARGOS): Supporting development and validation of Infectious Disease Dx tests.</title>
        <authorList>
            <person name="Duncan R."/>
            <person name="Fisher C."/>
            <person name="Tallon L."/>
            <person name="Sadzewicz L."/>
            <person name="Sengamalay N."/>
            <person name="Ott S."/>
            <person name="Godinez A."/>
            <person name="Nagaraj S."/>
            <person name="Vavikolanu K."/>
            <person name="Vyas G."/>
            <person name="Nadendla S."/>
            <person name="Aluvathingal J."/>
            <person name="Sichtig H."/>
        </authorList>
    </citation>
    <scope>NUCLEOTIDE SEQUENCE [LARGE SCALE GENOMIC DNA]</scope>
    <source>
        <strain evidence="2">FDAARGOS_360</strain>
    </source>
</reference>
<dbReference type="EMBL" id="RHLD01000063">
    <property type="protein sequence ID" value="TPP43001.1"/>
    <property type="molecule type" value="Genomic_DNA"/>
</dbReference>
<gene>
    <name evidence="1" type="ORF">CGC20_9350</name>
</gene>